<sequence>MDYTLKELEEMKQIILIAIPKEISARDFYLNAAKKFKTQESIQLFLSLAEQEKGHEASLRKILKDIEENIIKIKNSK</sequence>
<organism evidence="2 3">
    <name type="scientific">Desulfurella multipotens</name>
    <dbReference type="NCBI Taxonomy" id="79269"/>
    <lineage>
        <taxon>Bacteria</taxon>
        <taxon>Pseudomonadati</taxon>
        <taxon>Campylobacterota</taxon>
        <taxon>Desulfurellia</taxon>
        <taxon>Desulfurellales</taxon>
        <taxon>Desulfurellaceae</taxon>
        <taxon>Desulfurella</taxon>
    </lineage>
</organism>
<proteinExistence type="predicted"/>
<dbReference type="GO" id="GO:0046872">
    <property type="term" value="F:metal ion binding"/>
    <property type="evidence" value="ECO:0007669"/>
    <property type="project" value="InterPro"/>
</dbReference>
<dbReference type="InterPro" id="IPR012347">
    <property type="entry name" value="Ferritin-like"/>
</dbReference>
<keyword evidence="3" id="KW-1185">Reference proteome</keyword>
<evidence type="ECO:0000259" key="1">
    <source>
        <dbReference type="Pfam" id="PF02915"/>
    </source>
</evidence>
<protein>
    <submittedName>
        <fullName evidence="2">Rubrerythrin</fullName>
    </submittedName>
</protein>
<dbReference type="EMBL" id="FMYU01000006">
    <property type="protein sequence ID" value="SDC56019.1"/>
    <property type="molecule type" value="Genomic_DNA"/>
</dbReference>
<dbReference type="Pfam" id="PF02915">
    <property type="entry name" value="Rubrerythrin"/>
    <property type="match status" value="1"/>
</dbReference>
<gene>
    <name evidence="2" type="ORF">SAMN05660835_01021</name>
</gene>
<dbReference type="GO" id="GO:0016491">
    <property type="term" value="F:oxidoreductase activity"/>
    <property type="evidence" value="ECO:0007669"/>
    <property type="project" value="InterPro"/>
</dbReference>
<feature type="domain" description="Rubrerythrin diiron-binding" evidence="1">
    <location>
        <begin position="15"/>
        <end position="71"/>
    </location>
</feature>
<dbReference type="RefSeq" id="WP_092128653.1">
    <property type="nucleotide sequence ID" value="NZ_FMYU01000006.1"/>
</dbReference>
<dbReference type="InterPro" id="IPR009078">
    <property type="entry name" value="Ferritin-like_SF"/>
</dbReference>
<name>A0A1G6MKH4_9BACT</name>
<dbReference type="Proteomes" id="UP000199411">
    <property type="component" value="Unassembled WGS sequence"/>
</dbReference>
<dbReference type="OrthoDB" id="9810188at2"/>
<dbReference type="SUPFAM" id="SSF47240">
    <property type="entry name" value="Ferritin-like"/>
    <property type="match status" value="1"/>
</dbReference>
<dbReference type="AlphaFoldDB" id="A0A1G6MKH4"/>
<dbReference type="InterPro" id="IPR003251">
    <property type="entry name" value="Rr_diiron-bd_dom"/>
</dbReference>
<evidence type="ECO:0000313" key="2">
    <source>
        <dbReference type="EMBL" id="SDC56019.1"/>
    </source>
</evidence>
<dbReference type="Gene3D" id="1.20.1260.10">
    <property type="match status" value="1"/>
</dbReference>
<accession>A0A1G6MKH4</accession>
<evidence type="ECO:0000313" key="3">
    <source>
        <dbReference type="Proteomes" id="UP000199411"/>
    </source>
</evidence>
<reference evidence="3" key="1">
    <citation type="submission" date="2016-10" db="EMBL/GenBank/DDBJ databases">
        <authorList>
            <person name="Varghese N."/>
            <person name="Submissions S."/>
        </authorList>
    </citation>
    <scope>NUCLEOTIDE SEQUENCE [LARGE SCALE GENOMIC DNA]</scope>
    <source>
        <strain evidence="3">DSM 8415</strain>
    </source>
</reference>